<feature type="compositionally biased region" description="Polar residues" evidence="1">
    <location>
        <begin position="32"/>
        <end position="87"/>
    </location>
</feature>
<keyword evidence="2" id="KW-0812">Transmembrane</keyword>
<gene>
    <name evidence="5" type="primary">LOC102804510</name>
</gene>
<organism evidence="4 5">
    <name type="scientific">Saccoglossus kowalevskii</name>
    <name type="common">Acorn worm</name>
    <dbReference type="NCBI Taxonomy" id="10224"/>
    <lineage>
        <taxon>Eukaryota</taxon>
        <taxon>Metazoa</taxon>
        <taxon>Hemichordata</taxon>
        <taxon>Enteropneusta</taxon>
        <taxon>Harrimaniidae</taxon>
        <taxon>Saccoglossus</taxon>
    </lineage>
</organism>
<name>A0ABM0N159_SACKO</name>
<feature type="region of interest" description="Disordered" evidence="1">
    <location>
        <begin position="32"/>
        <end position="91"/>
    </location>
</feature>
<evidence type="ECO:0000256" key="1">
    <source>
        <dbReference type="SAM" id="MobiDB-lite"/>
    </source>
</evidence>
<keyword evidence="3" id="KW-0732">Signal</keyword>
<evidence type="ECO:0000313" key="5">
    <source>
        <dbReference type="RefSeq" id="XP_006826000.1"/>
    </source>
</evidence>
<proteinExistence type="predicted"/>
<feature type="chain" id="PRO_5045703865" evidence="3">
    <location>
        <begin position="24"/>
        <end position="212"/>
    </location>
</feature>
<evidence type="ECO:0000256" key="2">
    <source>
        <dbReference type="SAM" id="Phobius"/>
    </source>
</evidence>
<evidence type="ECO:0000256" key="3">
    <source>
        <dbReference type="SAM" id="SignalP"/>
    </source>
</evidence>
<feature type="transmembrane region" description="Helical" evidence="2">
    <location>
        <begin position="134"/>
        <end position="156"/>
    </location>
</feature>
<evidence type="ECO:0000313" key="4">
    <source>
        <dbReference type="Proteomes" id="UP000694865"/>
    </source>
</evidence>
<dbReference type="RefSeq" id="XP_006826000.1">
    <property type="nucleotide sequence ID" value="XM_006825937.1"/>
</dbReference>
<feature type="signal peptide" evidence="3">
    <location>
        <begin position="1"/>
        <end position="23"/>
    </location>
</feature>
<dbReference type="GeneID" id="102804510"/>
<keyword evidence="2" id="KW-0472">Membrane</keyword>
<dbReference type="Proteomes" id="UP000694865">
    <property type="component" value="Unplaced"/>
</dbReference>
<keyword evidence="2" id="KW-1133">Transmembrane helix</keyword>
<keyword evidence="4" id="KW-1185">Reference proteome</keyword>
<protein>
    <submittedName>
        <fullName evidence="5">Uncharacterized protein LOC102804510</fullName>
    </submittedName>
</protein>
<reference evidence="5" key="1">
    <citation type="submission" date="2025-08" db="UniProtKB">
        <authorList>
            <consortium name="RefSeq"/>
        </authorList>
    </citation>
    <scope>IDENTIFICATION</scope>
    <source>
        <tissue evidence="5">Testes</tissue>
    </source>
</reference>
<sequence>MTSRTIVILAALLQVLVVRRATGQDVFYQTTRETSTVSVSHPSNTKQPESSTSSHNQSDGSLGGTTDDQTASRTSVQQESSITSPDHMTSAEPLVNCEMKSKSAMNVCQKMQNISHNVCNLMKLLCEKINGTSISFRILILVAVGALGLGLTLLVVRHTRCKPIESHVDKGDTKEHVLNFDDFQVRYKTETLQHWKLNPDEKDSSLHLLTVH</sequence>
<accession>A0ABM0N159</accession>